<comment type="catalytic activity">
    <reaction evidence="6">
        <text>cytidine(1402) in 16S rRNA + S-adenosyl-L-methionine = 2'-O-methylcytidine(1402) in 16S rRNA + S-adenosyl-L-homocysteine + H(+)</text>
        <dbReference type="Rhea" id="RHEA:42924"/>
        <dbReference type="Rhea" id="RHEA-COMP:10285"/>
        <dbReference type="Rhea" id="RHEA-COMP:10286"/>
        <dbReference type="ChEBI" id="CHEBI:15378"/>
        <dbReference type="ChEBI" id="CHEBI:57856"/>
        <dbReference type="ChEBI" id="CHEBI:59789"/>
        <dbReference type="ChEBI" id="CHEBI:74495"/>
        <dbReference type="ChEBI" id="CHEBI:82748"/>
        <dbReference type="EC" id="2.1.1.198"/>
    </reaction>
</comment>
<comment type="caution">
    <text evidence="8">The sequence shown here is derived from an EMBL/GenBank/DDBJ whole genome shotgun (WGS) entry which is preliminary data.</text>
</comment>
<dbReference type="Gene3D" id="3.40.1010.10">
    <property type="entry name" value="Cobalt-precorrin-4 Transmethylase, Domain 1"/>
    <property type="match status" value="1"/>
</dbReference>
<dbReference type="SUPFAM" id="SSF53790">
    <property type="entry name" value="Tetrapyrrole methylase"/>
    <property type="match status" value="1"/>
</dbReference>
<evidence type="ECO:0000256" key="1">
    <source>
        <dbReference type="ARBA" id="ARBA00022490"/>
    </source>
</evidence>
<dbReference type="CDD" id="cd11648">
    <property type="entry name" value="RsmI"/>
    <property type="match status" value="1"/>
</dbReference>
<evidence type="ECO:0000256" key="6">
    <source>
        <dbReference type="HAMAP-Rule" id="MF_01877"/>
    </source>
</evidence>
<dbReference type="NCBIfam" id="TIGR00096">
    <property type="entry name" value="16S rRNA (cytidine(1402)-2'-O)-methyltransferase"/>
    <property type="match status" value="1"/>
</dbReference>
<organism evidence="8">
    <name type="scientific">Caldithrix abyssi</name>
    <dbReference type="NCBI Taxonomy" id="187145"/>
    <lineage>
        <taxon>Bacteria</taxon>
        <taxon>Pseudomonadati</taxon>
        <taxon>Calditrichota</taxon>
        <taxon>Calditrichia</taxon>
        <taxon>Calditrichales</taxon>
        <taxon>Calditrichaceae</taxon>
        <taxon>Caldithrix</taxon>
    </lineage>
</organism>
<accession>A0A7V5H320</accession>
<proteinExistence type="inferred from homology"/>
<dbReference type="EC" id="2.1.1.198" evidence="6"/>
<evidence type="ECO:0000256" key="4">
    <source>
        <dbReference type="ARBA" id="ARBA00022679"/>
    </source>
</evidence>
<keyword evidence="2 6" id="KW-0698">rRNA processing</keyword>
<dbReference type="GO" id="GO:0005737">
    <property type="term" value="C:cytoplasm"/>
    <property type="evidence" value="ECO:0007669"/>
    <property type="project" value="UniProtKB-SubCell"/>
</dbReference>
<evidence type="ECO:0000313" key="8">
    <source>
        <dbReference type="EMBL" id="HHE54757.1"/>
    </source>
</evidence>
<gene>
    <name evidence="6 8" type="primary">rsmI</name>
    <name evidence="8" type="ORF">ENL21_03170</name>
</gene>
<sequence>MVSTPIGNLADITYRAVHILKNVGLIAAEDTRKSSILLQHYQISTPMRSYHSYNLQKETPRLIRLLKEGQSIALISDAGTPGISDPGYHLARACVEEGIRIVPIPGPVAFLTALIASGLPSHRFVFEGFLPQKKGRKTRIEQLAWEERTIVLYESPHRVLKTVGQLLEAMGDRRVVMARELTKKFEEFFHGTLSQLKNHLETKAVKGEIVLIIEGISKREKKNENK</sequence>
<protein>
    <recommendedName>
        <fullName evidence="6">Ribosomal RNA small subunit methyltransferase I</fullName>
        <ecNumber evidence="6">2.1.1.198</ecNumber>
    </recommendedName>
    <alternativeName>
        <fullName evidence="6">16S rRNA 2'-O-ribose C1402 methyltransferase</fullName>
    </alternativeName>
    <alternativeName>
        <fullName evidence="6">rRNA (cytidine-2'-O-)-methyltransferase RsmI</fullName>
    </alternativeName>
</protein>
<comment type="function">
    <text evidence="6">Catalyzes the 2'-O-methylation of the ribose of cytidine 1402 (C1402) in 16S rRNA.</text>
</comment>
<dbReference type="Pfam" id="PF00590">
    <property type="entry name" value="TP_methylase"/>
    <property type="match status" value="1"/>
</dbReference>
<comment type="similarity">
    <text evidence="6">Belongs to the methyltransferase superfamily. RsmI family.</text>
</comment>
<dbReference type="AlphaFoldDB" id="A0A7V5H320"/>
<dbReference type="InterPro" id="IPR018063">
    <property type="entry name" value="SAM_MeTrfase_RsmI_CS"/>
</dbReference>
<feature type="domain" description="Tetrapyrrole methylase" evidence="7">
    <location>
        <begin position="2"/>
        <end position="196"/>
    </location>
</feature>
<dbReference type="InterPro" id="IPR000878">
    <property type="entry name" value="4pyrrol_Mease"/>
</dbReference>
<dbReference type="Proteomes" id="UP000886111">
    <property type="component" value="Unassembled WGS sequence"/>
</dbReference>
<dbReference type="PANTHER" id="PTHR46111:SF1">
    <property type="entry name" value="RIBOSOMAL RNA SMALL SUBUNIT METHYLTRANSFERASE I"/>
    <property type="match status" value="1"/>
</dbReference>
<dbReference type="Gene3D" id="3.30.950.10">
    <property type="entry name" value="Methyltransferase, Cobalt-precorrin-4 Transmethylase, Domain 2"/>
    <property type="match status" value="1"/>
</dbReference>
<dbReference type="InterPro" id="IPR035996">
    <property type="entry name" value="4pyrrol_Methylase_sf"/>
</dbReference>
<dbReference type="InterPro" id="IPR008189">
    <property type="entry name" value="rRNA_ssu_MeTfrase_I"/>
</dbReference>
<dbReference type="PIRSF" id="PIRSF005917">
    <property type="entry name" value="MTase_YraL"/>
    <property type="match status" value="1"/>
</dbReference>
<dbReference type="PROSITE" id="PS01296">
    <property type="entry name" value="RSMI"/>
    <property type="match status" value="1"/>
</dbReference>
<evidence type="ECO:0000256" key="3">
    <source>
        <dbReference type="ARBA" id="ARBA00022603"/>
    </source>
</evidence>
<dbReference type="FunFam" id="3.30.950.10:FF:000002">
    <property type="entry name" value="Ribosomal RNA small subunit methyltransferase I"/>
    <property type="match status" value="1"/>
</dbReference>
<keyword evidence="4 6" id="KW-0808">Transferase</keyword>
<name>A0A7V5H320_CALAY</name>
<keyword evidence="1 6" id="KW-0963">Cytoplasm</keyword>
<reference evidence="8" key="1">
    <citation type="journal article" date="2020" name="mSystems">
        <title>Genome- and Community-Level Interaction Insights into Carbon Utilization and Element Cycling Functions of Hydrothermarchaeota in Hydrothermal Sediment.</title>
        <authorList>
            <person name="Zhou Z."/>
            <person name="Liu Y."/>
            <person name="Xu W."/>
            <person name="Pan J."/>
            <person name="Luo Z.H."/>
            <person name="Li M."/>
        </authorList>
    </citation>
    <scope>NUCLEOTIDE SEQUENCE [LARGE SCALE GENOMIC DNA]</scope>
    <source>
        <strain evidence="8">HyVt-76</strain>
    </source>
</reference>
<evidence type="ECO:0000259" key="7">
    <source>
        <dbReference type="Pfam" id="PF00590"/>
    </source>
</evidence>
<dbReference type="InterPro" id="IPR014777">
    <property type="entry name" value="4pyrrole_Mease_sub1"/>
</dbReference>
<evidence type="ECO:0000256" key="2">
    <source>
        <dbReference type="ARBA" id="ARBA00022552"/>
    </source>
</evidence>
<dbReference type="PANTHER" id="PTHR46111">
    <property type="entry name" value="RIBOSOMAL RNA SMALL SUBUNIT METHYLTRANSFERASE I"/>
    <property type="match status" value="1"/>
</dbReference>
<dbReference type="HAMAP" id="MF_01877">
    <property type="entry name" value="16SrRNA_methyltr_I"/>
    <property type="match status" value="1"/>
</dbReference>
<dbReference type="EMBL" id="DRTD01000227">
    <property type="protein sequence ID" value="HHE54757.1"/>
    <property type="molecule type" value="Genomic_DNA"/>
</dbReference>
<dbReference type="InterPro" id="IPR014776">
    <property type="entry name" value="4pyrrole_Mease_sub2"/>
</dbReference>
<keyword evidence="5 6" id="KW-0949">S-adenosyl-L-methionine</keyword>
<dbReference type="GO" id="GO:0070677">
    <property type="term" value="F:rRNA (cytosine-2'-O-)-methyltransferase activity"/>
    <property type="evidence" value="ECO:0007669"/>
    <property type="project" value="UniProtKB-UniRule"/>
</dbReference>
<keyword evidence="3 6" id="KW-0489">Methyltransferase</keyword>
<comment type="subcellular location">
    <subcellularLocation>
        <location evidence="6">Cytoplasm</location>
    </subcellularLocation>
</comment>
<evidence type="ECO:0000256" key="5">
    <source>
        <dbReference type="ARBA" id="ARBA00022691"/>
    </source>
</evidence>